<dbReference type="Proteomes" id="UP001501645">
    <property type="component" value="Unassembled WGS sequence"/>
</dbReference>
<name>A0ABP9A171_9MICO</name>
<dbReference type="InterPro" id="IPR029058">
    <property type="entry name" value="AB_hydrolase_fold"/>
</dbReference>
<comment type="caution">
    <text evidence="5">The sequence shown here is derived from an EMBL/GenBank/DDBJ whole genome shotgun (WGS) entry which is preliminary data.</text>
</comment>
<gene>
    <name evidence="5" type="ORF">GCM10023351_15090</name>
</gene>
<reference evidence="6" key="1">
    <citation type="journal article" date="2019" name="Int. J. Syst. Evol. Microbiol.">
        <title>The Global Catalogue of Microorganisms (GCM) 10K type strain sequencing project: providing services to taxonomists for standard genome sequencing and annotation.</title>
        <authorList>
            <consortium name="The Broad Institute Genomics Platform"/>
            <consortium name="The Broad Institute Genome Sequencing Center for Infectious Disease"/>
            <person name="Wu L."/>
            <person name="Ma J."/>
        </authorList>
    </citation>
    <scope>NUCLEOTIDE SEQUENCE [LARGE SCALE GENOMIC DNA]</scope>
    <source>
        <strain evidence="6">JCM 18537</strain>
    </source>
</reference>
<evidence type="ECO:0000256" key="2">
    <source>
        <dbReference type="ARBA" id="ARBA00022801"/>
    </source>
</evidence>
<dbReference type="Gene3D" id="3.40.50.1820">
    <property type="entry name" value="alpha/beta hydrolase"/>
    <property type="match status" value="1"/>
</dbReference>
<dbReference type="PROSITE" id="PS00122">
    <property type="entry name" value="CARBOXYLESTERASE_B_1"/>
    <property type="match status" value="1"/>
</dbReference>
<accession>A0ABP9A171</accession>
<evidence type="ECO:0000313" key="6">
    <source>
        <dbReference type="Proteomes" id="UP001501645"/>
    </source>
</evidence>
<sequence>MDSAAAPLVTTTAGEVRGIDRGGSAAFLGIPFAQPPVGALRFRAPVPPEPWEGVRDATVYGATPQRRPFGAVTTIPEPSVPGEATLNVNVFTPAPGDRGACLPVLVWIHGGGFLAGSPASPWYDGAAFNRDGVVTVTISYRLGFDGFGWIDGMPANRGILDQIAALEWVRDNIRAFGGDPARVTIAGQSAGGGSVMYLLAAPGARGLFHGAIAQSPSWTHRTSADGAAVSRALARELGIDGIGADGFLALDEEAILDASSRVDAGAALGLEPAHGIDLLGAGRDAMPLAFVPIIDGEVLAPVADVVATPPVPLLIGTTANEFGFPAEPGDLDGVMAALGAAGARDDALAAFRAELDGLGAAFLQGQLLSEAMFRMPVARFATQAAATAWGATTWLYDFRHHSPVSRTAGHCHDLPFTWDGLAQEGVTAVLGEEPPQPLADRMHGDWVRFVREGCADWAPVDDAPSGAFVYDMPDSAYGARAYGLESDLAARL</sequence>
<dbReference type="InterPro" id="IPR002018">
    <property type="entry name" value="CarbesteraseB"/>
</dbReference>
<evidence type="ECO:0000313" key="5">
    <source>
        <dbReference type="EMBL" id="GAA4771949.1"/>
    </source>
</evidence>
<protein>
    <recommendedName>
        <fullName evidence="3">Carboxylic ester hydrolase</fullName>
        <ecNumber evidence="3">3.1.1.-</ecNumber>
    </recommendedName>
</protein>
<proteinExistence type="inferred from homology"/>
<dbReference type="InterPro" id="IPR050309">
    <property type="entry name" value="Type-B_Carboxylest/Lipase"/>
</dbReference>
<feature type="domain" description="Carboxylesterase type B" evidence="4">
    <location>
        <begin position="6"/>
        <end position="326"/>
    </location>
</feature>
<dbReference type="InterPro" id="IPR019826">
    <property type="entry name" value="Carboxylesterase_B_AS"/>
</dbReference>
<keyword evidence="6" id="KW-1185">Reference proteome</keyword>
<dbReference type="RefSeq" id="WP_345437674.1">
    <property type="nucleotide sequence ID" value="NZ_BAABKO010000002.1"/>
</dbReference>
<dbReference type="PANTHER" id="PTHR11559">
    <property type="entry name" value="CARBOXYLESTERASE"/>
    <property type="match status" value="1"/>
</dbReference>
<comment type="similarity">
    <text evidence="1 3">Belongs to the type-B carboxylesterase/lipase family.</text>
</comment>
<evidence type="ECO:0000256" key="3">
    <source>
        <dbReference type="RuleBase" id="RU361235"/>
    </source>
</evidence>
<evidence type="ECO:0000256" key="1">
    <source>
        <dbReference type="ARBA" id="ARBA00005964"/>
    </source>
</evidence>
<evidence type="ECO:0000259" key="4">
    <source>
        <dbReference type="Pfam" id="PF00135"/>
    </source>
</evidence>
<organism evidence="5 6">
    <name type="scientific">Microbacterium gilvum</name>
    <dbReference type="NCBI Taxonomy" id="1336204"/>
    <lineage>
        <taxon>Bacteria</taxon>
        <taxon>Bacillati</taxon>
        <taxon>Actinomycetota</taxon>
        <taxon>Actinomycetes</taxon>
        <taxon>Micrococcales</taxon>
        <taxon>Microbacteriaceae</taxon>
        <taxon>Microbacterium</taxon>
    </lineage>
</organism>
<dbReference type="EC" id="3.1.1.-" evidence="3"/>
<dbReference type="EMBL" id="BAABKO010000002">
    <property type="protein sequence ID" value="GAA4771949.1"/>
    <property type="molecule type" value="Genomic_DNA"/>
</dbReference>
<dbReference type="Pfam" id="PF00135">
    <property type="entry name" value="COesterase"/>
    <property type="match status" value="1"/>
</dbReference>
<dbReference type="SUPFAM" id="SSF53474">
    <property type="entry name" value="alpha/beta-Hydrolases"/>
    <property type="match status" value="1"/>
</dbReference>
<keyword evidence="2 3" id="KW-0378">Hydrolase</keyword>